<dbReference type="VEuPathDB" id="FungiDB:PC110_g13883"/>
<organism evidence="1 2">
    <name type="scientific">Phytophthora cactorum</name>
    <dbReference type="NCBI Taxonomy" id="29920"/>
    <lineage>
        <taxon>Eukaryota</taxon>
        <taxon>Sar</taxon>
        <taxon>Stramenopiles</taxon>
        <taxon>Oomycota</taxon>
        <taxon>Peronosporomycetes</taxon>
        <taxon>Peronosporales</taxon>
        <taxon>Peronosporaceae</taxon>
        <taxon>Phytophthora</taxon>
    </lineage>
</organism>
<comment type="caution">
    <text evidence="1">The sequence shown here is derived from an EMBL/GenBank/DDBJ whole genome shotgun (WGS) entry which is preliminary data.</text>
</comment>
<name>A0A329RZI4_9STRA</name>
<dbReference type="Proteomes" id="UP000251314">
    <property type="component" value="Unassembled WGS sequence"/>
</dbReference>
<evidence type="ECO:0000313" key="1">
    <source>
        <dbReference type="EMBL" id="RAW29750.1"/>
    </source>
</evidence>
<evidence type="ECO:0000313" key="2">
    <source>
        <dbReference type="Proteomes" id="UP000251314"/>
    </source>
</evidence>
<dbReference type="EMBL" id="MJFZ01000409">
    <property type="protein sequence ID" value="RAW29750.1"/>
    <property type="molecule type" value="Genomic_DNA"/>
</dbReference>
<gene>
    <name evidence="1" type="ORF">PC110_g13883</name>
</gene>
<keyword evidence="2" id="KW-1185">Reference proteome</keyword>
<reference evidence="1 2" key="1">
    <citation type="submission" date="2018-01" db="EMBL/GenBank/DDBJ databases">
        <title>Draft genome of the strawberry crown rot pathogen Phytophthora cactorum.</title>
        <authorList>
            <person name="Armitage A.D."/>
            <person name="Lysoe E."/>
            <person name="Nellist C.F."/>
            <person name="Harrison R.J."/>
            <person name="Brurberg M.B."/>
        </authorList>
    </citation>
    <scope>NUCLEOTIDE SEQUENCE [LARGE SCALE GENOMIC DNA]</scope>
    <source>
        <strain evidence="1 2">10300</strain>
    </source>
</reference>
<sequence length="248" mass="27436">MAWSSKASTKFFFNRICTKFGDNVLADLVPINGTPKRERHDKANTLADTWEKIFNCSVETPTDIKEYVNQHKVTWNTPNLDELEADITEDEVMAAIKKCKSGKAAWKKAFAALTVRLALAVAKTITVQDRASIAAAIIIPKMLYVARHAWPTGELIREADWRIRNSIWNSCFAMPVWAPRGWIRAEIAEMAPANGGIAAPNIKTELVALAAMTVGGWTLTTKPLQRVTARIMQGLAAETNSHLTPSSM</sequence>
<accession>A0A329RZI4</accession>
<protein>
    <submittedName>
        <fullName evidence="1">Uncharacterized protein</fullName>
    </submittedName>
</protein>
<dbReference type="AlphaFoldDB" id="A0A329RZI4"/>
<dbReference type="OrthoDB" id="129342at2759"/>
<proteinExistence type="predicted"/>